<dbReference type="GO" id="GO:0005524">
    <property type="term" value="F:ATP binding"/>
    <property type="evidence" value="ECO:0007669"/>
    <property type="project" value="UniProtKB-UniRule"/>
</dbReference>
<feature type="binding site" evidence="2">
    <location>
        <position position="66"/>
    </location>
    <ligand>
        <name>substrate</name>
    </ligand>
</feature>
<dbReference type="PIRSF" id="PIRSF005303">
    <property type="entry name" value="Thiam_monoph_kin"/>
    <property type="match status" value="1"/>
</dbReference>
<dbReference type="GO" id="GO:0000287">
    <property type="term" value="F:magnesium ion binding"/>
    <property type="evidence" value="ECO:0007669"/>
    <property type="project" value="UniProtKB-UniRule"/>
</dbReference>
<feature type="binding site" evidence="2">
    <location>
        <position position="226"/>
    </location>
    <ligand>
        <name>Mg(2+)</name>
        <dbReference type="ChEBI" id="CHEBI:18420"/>
        <label>5</label>
    </ligand>
</feature>
<feature type="binding site" evidence="2">
    <location>
        <position position="330"/>
    </location>
    <ligand>
        <name>substrate</name>
    </ligand>
</feature>
<keyword evidence="2 4" id="KW-0808">Transferase</keyword>
<dbReference type="RefSeq" id="WP_170037818.1">
    <property type="nucleotide sequence ID" value="NZ_JABDTL010000002.1"/>
</dbReference>
<keyword evidence="1 2" id="KW-0784">Thiamine biosynthesis</keyword>
<name>A0A841GQM0_9BACT</name>
<feature type="domain" description="PurM-like N-terminal" evidence="3">
    <location>
        <begin position="43"/>
        <end position="153"/>
    </location>
</feature>
<comment type="caution">
    <text evidence="2">Lacks conserved residue(s) required for the propagation of feature annotation.</text>
</comment>
<accession>A0A841GQM0</accession>
<feature type="binding site" evidence="2">
    <location>
        <position position="223"/>
    </location>
    <ligand>
        <name>Mg(2+)</name>
        <dbReference type="ChEBI" id="CHEBI:18420"/>
        <label>3</label>
    </ligand>
</feature>
<dbReference type="AlphaFoldDB" id="A0A841GQM0"/>
<keyword evidence="2" id="KW-0547">Nucleotide-binding</keyword>
<feature type="binding site" evidence="2">
    <location>
        <position position="59"/>
    </location>
    <ligand>
        <name>Mg(2+)</name>
        <dbReference type="ChEBI" id="CHEBI:18420"/>
        <label>1</label>
    </ligand>
</feature>
<feature type="binding site" evidence="2">
    <location>
        <position position="225"/>
    </location>
    <ligand>
        <name>ATP</name>
        <dbReference type="ChEBI" id="CHEBI:30616"/>
    </ligand>
</feature>
<dbReference type="HAMAP" id="MF_02128">
    <property type="entry name" value="TMP_kinase"/>
    <property type="match status" value="1"/>
</dbReference>
<comment type="function">
    <text evidence="2">Catalyzes the ATP-dependent phosphorylation of thiamine-monophosphate (TMP) to form thiamine-pyrophosphate (TPP), the active form of vitamin B1.</text>
</comment>
<comment type="catalytic activity">
    <reaction evidence="2">
        <text>thiamine phosphate + ATP = thiamine diphosphate + ADP</text>
        <dbReference type="Rhea" id="RHEA:15913"/>
        <dbReference type="ChEBI" id="CHEBI:30616"/>
        <dbReference type="ChEBI" id="CHEBI:37575"/>
        <dbReference type="ChEBI" id="CHEBI:58937"/>
        <dbReference type="ChEBI" id="CHEBI:456216"/>
        <dbReference type="EC" id="2.7.4.16"/>
    </reaction>
</comment>
<evidence type="ECO:0000259" key="3">
    <source>
        <dbReference type="Pfam" id="PF00586"/>
    </source>
</evidence>
<dbReference type="EMBL" id="JACHIA010000002">
    <property type="protein sequence ID" value="MBB6069350.1"/>
    <property type="molecule type" value="Genomic_DNA"/>
</dbReference>
<dbReference type="PANTHER" id="PTHR30270">
    <property type="entry name" value="THIAMINE-MONOPHOSPHATE KINASE"/>
    <property type="match status" value="1"/>
</dbReference>
<dbReference type="NCBIfam" id="TIGR01379">
    <property type="entry name" value="thiL"/>
    <property type="match status" value="1"/>
</dbReference>
<gene>
    <name evidence="2" type="primary">thiL</name>
    <name evidence="4" type="ORF">HNQ61_000965</name>
</gene>
<dbReference type="InterPro" id="IPR016188">
    <property type="entry name" value="PurM-like_N"/>
</dbReference>
<protein>
    <recommendedName>
        <fullName evidence="2">Thiamine-monophosphate kinase</fullName>
        <shortName evidence="2">TMP kinase</shortName>
        <shortName evidence="2">Thiamine-phosphate kinase</shortName>
        <ecNumber evidence="2">2.7.4.16</ecNumber>
    </recommendedName>
</protein>
<keyword evidence="2 4" id="KW-0418">Kinase</keyword>
<feature type="binding site" evidence="2">
    <location>
        <position position="160"/>
    </location>
    <ligand>
        <name>ATP</name>
        <dbReference type="ChEBI" id="CHEBI:30616"/>
    </ligand>
</feature>
<dbReference type="InterPro" id="IPR036676">
    <property type="entry name" value="PurM-like_C_sf"/>
</dbReference>
<comment type="caution">
    <text evidence="4">The sequence shown here is derived from an EMBL/GenBank/DDBJ whole genome shotgun (WGS) entry which is preliminary data.</text>
</comment>
<feature type="binding site" evidence="2">
    <location>
        <position position="45"/>
    </location>
    <ligand>
        <name>Mg(2+)</name>
        <dbReference type="ChEBI" id="CHEBI:18420"/>
        <label>4</label>
    </ligand>
</feature>
<dbReference type="SUPFAM" id="SSF56042">
    <property type="entry name" value="PurM C-terminal domain-like"/>
    <property type="match status" value="1"/>
</dbReference>
<keyword evidence="2" id="KW-0067">ATP-binding</keyword>
<comment type="miscellaneous">
    <text evidence="2">Reaction mechanism of ThiL seems to utilize a direct, inline transfer of the gamma-phosphate of ATP to TMP rather than a phosphorylated enzyme intermediate.</text>
</comment>
<dbReference type="Pfam" id="PF00586">
    <property type="entry name" value="AIRS"/>
    <property type="match status" value="1"/>
</dbReference>
<dbReference type="Gene3D" id="3.30.1330.10">
    <property type="entry name" value="PurM-like, N-terminal domain"/>
    <property type="match status" value="1"/>
</dbReference>
<reference evidence="4 5" key="1">
    <citation type="submission" date="2020-08" db="EMBL/GenBank/DDBJ databases">
        <title>Genomic Encyclopedia of Type Strains, Phase IV (KMG-IV): sequencing the most valuable type-strain genomes for metagenomic binning, comparative biology and taxonomic classification.</title>
        <authorList>
            <person name="Goeker M."/>
        </authorList>
    </citation>
    <scope>NUCLEOTIDE SEQUENCE [LARGE SCALE GENOMIC DNA]</scope>
    <source>
        <strain evidence="4 5">DSM 29007</strain>
    </source>
</reference>
<feature type="binding site" evidence="2">
    <location>
        <position position="88"/>
    </location>
    <ligand>
        <name>Mg(2+)</name>
        <dbReference type="ChEBI" id="CHEBI:18420"/>
        <label>3</label>
    </ligand>
</feature>
<sequence length="337" mass="34583">MRDSRPPGRAAAAPLAPGPEFDLIRGFLAGGSAVRPDVRVGPGDDCAVVAGDGIALSTDMSVEGVHFRREWLSPAEIGWRAAAAALSDLAAVAARPIGILVSLAVPAEEADALAPALMAGCREAVESVGGTLLGGDLTRSPGPVVIDVTVVGEAPNPVLRSGARMGDEVWVTGQLGGAAAFVSAMLAGEEPRRGARERFARPLPRVREARWLAERVGPTAMIDLSDGLAGDAAHIAAASGLAVLLVPELLPVHPAARSRSRPRTVRAALTGGEDYELCLTAPTGAVAPHADAFHAAFGVALTCVGRTGGGDGVWWVDAEGHRTPMELGGWQHFRGEA</sequence>
<dbReference type="Gene3D" id="3.90.650.10">
    <property type="entry name" value="PurM-like C-terminal domain"/>
    <property type="match status" value="1"/>
</dbReference>
<evidence type="ECO:0000313" key="4">
    <source>
        <dbReference type="EMBL" id="MBB6069350.1"/>
    </source>
</evidence>
<proteinExistence type="inferred from homology"/>
<evidence type="ECO:0000256" key="1">
    <source>
        <dbReference type="ARBA" id="ARBA00022977"/>
    </source>
</evidence>
<dbReference type="GO" id="GO:0009030">
    <property type="term" value="F:thiamine-phosphate kinase activity"/>
    <property type="evidence" value="ECO:0007669"/>
    <property type="project" value="UniProtKB-UniRule"/>
</dbReference>
<evidence type="ECO:0000313" key="5">
    <source>
        <dbReference type="Proteomes" id="UP000582837"/>
    </source>
</evidence>
<feature type="binding site" evidence="2">
    <location>
        <position position="58"/>
    </location>
    <ligand>
        <name>Mg(2+)</name>
        <dbReference type="ChEBI" id="CHEBI:18420"/>
        <label>1</label>
    </ligand>
</feature>
<feature type="binding site" evidence="2">
    <location>
        <position position="88"/>
    </location>
    <ligand>
        <name>Mg(2+)</name>
        <dbReference type="ChEBI" id="CHEBI:18420"/>
        <label>4</label>
    </ligand>
</feature>
<feature type="binding site" evidence="2">
    <location>
        <position position="57"/>
    </location>
    <ligand>
        <name>Mg(2+)</name>
        <dbReference type="ChEBI" id="CHEBI:18420"/>
        <label>4</label>
    </ligand>
</feature>
<comment type="similarity">
    <text evidence="2">Belongs to the thiamine-monophosphate kinase family.</text>
</comment>
<dbReference type="InterPro" id="IPR036921">
    <property type="entry name" value="PurM-like_N_sf"/>
</dbReference>
<keyword evidence="2" id="KW-0460">Magnesium</keyword>
<feature type="binding site" evidence="2">
    <location>
        <position position="88"/>
    </location>
    <ligand>
        <name>Mg(2+)</name>
        <dbReference type="ChEBI" id="CHEBI:18420"/>
        <label>2</label>
    </ligand>
</feature>
<keyword evidence="2" id="KW-0479">Metal-binding</keyword>
<feature type="binding site" evidence="2">
    <location>
        <position position="59"/>
    </location>
    <ligand>
        <name>Mg(2+)</name>
        <dbReference type="ChEBI" id="CHEBI:18420"/>
        <label>2</label>
    </ligand>
</feature>
<organism evidence="4 5">
    <name type="scientific">Longimicrobium terrae</name>
    <dbReference type="NCBI Taxonomy" id="1639882"/>
    <lineage>
        <taxon>Bacteria</taxon>
        <taxon>Pseudomonadati</taxon>
        <taxon>Gemmatimonadota</taxon>
        <taxon>Longimicrobiia</taxon>
        <taxon>Longimicrobiales</taxon>
        <taxon>Longimicrobiaceae</taxon>
        <taxon>Longimicrobium</taxon>
    </lineage>
</organism>
<dbReference type="GO" id="GO:0009228">
    <property type="term" value="P:thiamine biosynthetic process"/>
    <property type="evidence" value="ECO:0007669"/>
    <property type="project" value="UniProtKB-KW"/>
</dbReference>
<dbReference type="Proteomes" id="UP000582837">
    <property type="component" value="Unassembled WGS sequence"/>
</dbReference>
<feature type="binding site" evidence="2">
    <location>
        <begin position="135"/>
        <end position="136"/>
    </location>
    <ligand>
        <name>ATP</name>
        <dbReference type="ChEBI" id="CHEBI:30616"/>
    </ligand>
</feature>
<evidence type="ECO:0000256" key="2">
    <source>
        <dbReference type="HAMAP-Rule" id="MF_02128"/>
    </source>
</evidence>
<dbReference type="CDD" id="cd02194">
    <property type="entry name" value="ThiL"/>
    <property type="match status" value="1"/>
</dbReference>
<dbReference type="EC" id="2.7.4.16" evidence="2"/>
<dbReference type="InterPro" id="IPR006283">
    <property type="entry name" value="ThiL-like"/>
</dbReference>
<keyword evidence="5" id="KW-1185">Reference proteome</keyword>
<feature type="binding site" evidence="2">
    <location>
        <position position="136"/>
    </location>
    <ligand>
        <name>Mg(2+)</name>
        <dbReference type="ChEBI" id="CHEBI:18420"/>
        <label>1</label>
    </ligand>
</feature>
<feature type="binding site" evidence="2">
    <location>
        <position position="273"/>
    </location>
    <ligand>
        <name>substrate</name>
    </ligand>
</feature>
<dbReference type="UniPathway" id="UPA00060">
    <property type="reaction ID" value="UER00142"/>
</dbReference>
<comment type="pathway">
    <text evidence="2">Cofactor biosynthesis; thiamine diphosphate biosynthesis; thiamine diphosphate from thiamine phosphate: step 1/1.</text>
</comment>
<feature type="binding site" evidence="2">
    <location>
        <position position="45"/>
    </location>
    <ligand>
        <name>Mg(2+)</name>
        <dbReference type="ChEBI" id="CHEBI:18420"/>
        <label>3</label>
    </ligand>
</feature>
<dbReference type="SUPFAM" id="SSF55326">
    <property type="entry name" value="PurM N-terminal domain-like"/>
    <property type="match status" value="1"/>
</dbReference>
<dbReference type="GO" id="GO:0009229">
    <property type="term" value="P:thiamine diphosphate biosynthetic process"/>
    <property type="evidence" value="ECO:0007669"/>
    <property type="project" value="UniProtKB-UniRule"/>
</dbReference>
<dbReference type="PANTHER" id="PTHR30270:SF0">
    <property type="entry name" value="THIAMINE-MONOPHOSPHATE KINASE"/>
    <property type="match status" value="1"/>
</dbReference>